<gene>
    <name evidence="12" type="ORF">C5O23_09325</name>
</gene>
<dbReference type="GO" id="GO:0003677">
    <property type="term" value="F:DNA binding"/>
    <property type="evidence" value="ECO:0007669"/>
    <property type="project" value="InterPro"/>
</dbReference>
<evidence type="ECO:0000256" key="9">
    <source>
        <dbReference type="SAM" id="MobiDB-lite"/>
    </source>
</evidence>
<dbReference type="AlphaFoldDB" id="A0A2V1INP7"/>
<dbReference type="InterPro" id="IPR038333">
    <property type="entry name" value="T1MK-like_N_sf"/>
</dbReference>
<dbReference type="InterPro" id="IPR003356">
    <property type="entry name" value="DNA_methylase_A-5"/>
</dbReference>
<dbReference type="PANTHER" id="PTHR42933">
    <property type="entry name" value="SLR6095 PROTEIN"/>
    <property type="match status" value="1"/>
</dbReference>
<comment type="similarity">
    <text evidence="1">Belongs to the N(4)/N(6)-methyltransferase family.</text>
</comment>
<dbReference type="GO" id="GO:0009307">
    <property type="term" value="P:DNA restriction-modification system"/>
    <property type="evidence" value="ECO:0007669"/>
    <property type="project" value="UniProtKB-KW"/>
</dbReference>
<dbReference type="SUPFAM" id="SSF53335">
    <property type="entry name" value="S-adenosyl-L-methionine-dependent methyltransferases"/>
    <property type="match status" value="1"/>
</dbReference>
<keyword evidence="6" id="KW-0680">Restriction system</keyword>
<reference evidence="13" key="1">
    <citation type="submission" date="2018-02" db="EMBL/GenBank/DDBJ databases">
        <authorList>
            <person name="Clavel T."/>
            <person name="Strowig T."/>
        </authorList>
    </citation>
    <scope>NUCLEOTIDE SEQUENCE [LARGE SCALE GENOMIC DNA]</scope>
    <source>
        <strain evidence="13">DSM 103720</strain>
    </source>
</reference>
<name>A0A2V1INP7_9BACT</name>
<dbReference type="Proteomes" id="UP000244905">
    <property type="component" value="Unassembled WGS sequence"/>
</dbReference>
<evidence type="ECO:0000256" key="7">
    <source>
        <dbReference type="ARBA" id="ARBA00047942"/>
    </source>
</evidence>
<feature type="coiled-coil region" evidence="8">
    <location>
        <begin position="664"/>
        <end position="691"/>
    </location>
</feature>
<protein>
    <recommendedName>
        <fullName evidence="2">site-specific DNA-methyltransferase (adenine-specific)</fullName>
        <ecNumber evidence="2">2.1.1.72</ecNumber>
    </recommendedName>
</protein>
<proteinExistence type="inferred from homology"/>
<organism evidence="12 13">
    <name type="scientific">Duncaniella muris</name>
    <dbReference type="NCBI Taxonomy" id="2094150"/>
    <lineage>
        <taxon>Bacteria</taxon>
        <taxon>Pseudomonadati</taxon>
        <taxon>Bacteroidota</taxon>
        <taxon>Bacteroidia</taxon>
        <taxon>Bacteroidales</taxon>
        <taxon>Muribaculaceae</taxon>
        <taxon>Duncaniella</taxon>
    </lineage>
</organism>
<dbReference type="PROSITE" id="PS00092">
    <property type="entry name" value="N6_MTASE"/>
    <property type="match status" value="1"/>
</dbReference>
<dbReference type="PANTHER" id="PTHR42933:SF1">
    <property type="entry name" value="SITE-SPECIFIC DNA-METHYLTRANSFERASE (ADENINE-SPECIFIC)"/>
    <property type="match status" value="1"/>
</dbReference>
<dbReference type="Pfam" id="PF12161">
    <property type="entry name" value="HsdM_N"/>
    <property type="match status" value="1"/>
</dbReference>
<feature type="domain" description="N6 adenine-specific DNA methyltransferase N-terminal" evidence="11">
    <location>
        <begin position="6"/>
        <end position="152"/>
    </location>
</feature>
<keyword evidence="13" id="KW-1185">Reference proteome</keyword>
<keyword evidence="5" id="KW-0949">S-adenosyl-L-methionine</keyword>
<comment type="catalytic activity">
    <reaction evidence="7">
        <text>a 2'-deoxyadenosine in DNA + S-adenosyl-L-methionine = an N(6)-methyl-2'-deoxyadenosine in DNA + S-adenosyl-L-homocysteine + H(+)</text>
        <dbReference type="Rhea" id="RHEA:15197"/>
        <dbReference type="Rhea" id="RHEA-COMP:12418"/>
        <dbReference type="Rhea" id="RHEA-COMP:12419"/>
        <dbReference type="ChEBI" id="CHEBI:15378"/>
        <dbReference type="ChEBI" id="CHEBI:57856"/>
        <dbReference type="ChEBI" id="CHEBI:59789"/>
        <dbReference type="ChEBI" id="CHEBI:90615"/>
        <dbReference type="ChEBI" id="CHEBI:90616"/>
        <dbReference type="EC" id="2.1.1.72"/>
    </reaction>
</comment>
<evidence type="ECO:0000313" key="12">
    <source>
        <dbReference type="EMBL" id="PWB01556.1"/>
    </source>
</evidence>
<dbReference type="Gene3D" id="3.40.50.150">
    <property type="entry name" value="Vaccinia Virus protein VP39"/>
    <property type="match status" value="1"/>
</dbReference>
<sequence>MNKQQLASKIWASANKMRSKIEANEYKDYILGFIFYRYLSTEIENFYRTEGWSDEDMPSLEEDIDPEYTEYVRKNRGYFIGYKNLFSTWLNKGNDFGVKDVSEALSAFNRLIYPTHKKVFSGIFDTLETGLKNLGDSDTTRSSAISKLIQLIKDIPMDGNQGYDVLGYIYEYLISNFAASAGKKAGEFYTPHEVSVLMAEIVAHHLRDREKIEIYDPTSGSGSLLITIGRAVAKHNDSPDNIKYYAQELKRNTYNLTRMNLVMRGIKPNNIITRNGDTLEHGSDWPMFEDDDKETSYEYRPMDAVVSNPPYSQEWDRPSDKDSDPRYKDYGLAPKKKADYAFLLHDLYHLKSDGIMAIVLPHGVLFRPGDEAEIRRNLIEQNKIEAIIGLPADIFFGTPIATIVMVLKANRDNTDVLFIDASKYASKDGKKKKLQASDIKRIFDAVTTRPASIDKFARLVSLKEILENEYDLNIPKYVDSSDAVEKWDLYSSLLGGVPRTEIELLKDYWEVMPALKSTLFPEGEYVECLSDNVGDTIRNHDDIKKFQAAYNSAFGDYEQYLIAQLIYGMMTLNVAKEVDILGEDLFNRLSSVPLLDRYAAFQALSDCWEQTATDIEIIQTEGREVLRKIEPNMVMVKNGEDEDEIQKGWKGRIMPFKLVQKTLLPEYLDRVNELQEQLAETVGEVSALLEETGEDDAEILNEDGDAFDNKKVKVQLKLMLKEYKKRKYTDLPDFPEGSIEAHVVTLTKNADEQKRLKAEVKDALRELEEKTIFTIESLTEEQIRELLRLKWIMPVVDAVKAEHTNVITSLIDKVEALVVKYAVTLNDVEKSISESESKLSDMVVSLRGNDFDMKALESFKNLLNHGK</sequence>
<dbReference type="NCBIfam" id="TIGR00497">
    <property type="entry name" value="hsdM"/>
    <property type="match status" value="1"/>
</dbReference>
<feature type="domain" description="DNA methylase adenine-specific" evidence="10">
    <location>
        <begin position="163"/>
        <end position="483"/>
    </location>
</feature>
<dbReference type="InterPro" id="IPR004546">
    <property type="entry name" value="Restrct_endonuc_T1M"/>
</dbReference>
<keyword evidence="3" id="KW-0489">Methyltransferase</keyword>
<evidence type="ECO:0000259" key="10">
    <source>
        <dbReference type="Pfam" id="PF02384"/>
    </source>
</evidence>
<evidence type="ECO:0000256" key="4">
    <source>
        <dbReference type="ARBA" id="ARBA00022679"/>
    </source>
</evidence>
<evidence type="ECO:0000256" key="8">
    <source>
        <dbReference type="SAM" id="Coils"/>
    </source>
</evidence>
<dbReference type="GeneID" id="82526539"/>
<evidence type="ECO:0000259" key="11">
    <source>
        <dbReference type="Pfam" id="PF12161"/>
    </source>
</evidence>
<dbReference type="EC" id="2.1.1.72" evidence="2"/>
<evidence type="ECO:0000256" key="1">
    <source>
        <dbReference type="ARBA" id="ARBA00006594"/>
    </source>
</evidence>
<feature type="region of interest" description="Disordered" evidence="9">
    <location>
        <begin position="308"/>
        <end position="327"/>
    </location>
</feature>
<dbReference type="PRINTS" id="PR00507">
    <property type="entry name" value="N12N6MTFRASE"/>
</dbReference>
<dbReference type="RefSeq" id="WP_107032676.1">
    <property type="nucleotide sequence ID" value="NZ_PUEC01000020.1"/>
</dbReference>
<dbReference type="InterPro" id="IPR029063">
    <property type="entry name" value="SAM-dependent_MTases_sf"/>
</dbReference>
<evidence type="ECO:0000256" key="3">
    <source>
        <dbReference type="ARBA" id="ARBA00022603"/>
    </source>
</evidence>
<dbReference type="Pfam" id="PF02384">
    <property type="entry name" value="N6_Mtase"/>
    <property type="match status" value="1"/>
</dbReference>
<evidence type="ECO:0000256" key="2">
    <source>
        <dbReference type="ARBA" id="ARBA00011900"/>
    </source>
</evidence>
<dbReference type="GO" id="GO:0009007">
    <property type="term" value="F:site-specific DNA-methyltransferase (adenine-specific) activity"/>
    <property type="evidence" value="ECO:0007669"/>
    <property type="project" value="UniProtKB-EC"/>
</dbReference>
<keyword evidence="4" id="KW-0808">Transferase</keyword>
<feature type="compositionally biased region" description="Basic and acidic residues" evidence="9">
    <location>
        <begin position="314"/>
        <end position="327"/>
    </location>
</feature>
<keyword evidence="8" id="KW-0175">Coiled coil</keyword>
<dbReference type="Gene3D" id="1.20.1260.30">
    <property type="match status" value="1"/>
</dbReference>
<dbReference type="InterPro" id="IPR002052">
    <property type="entry name" value="DNA_methylase_N6_adenine_CS"/>
</dbReference>
<dbReference type="InterPro" id="IPR051537">
    <property type="entry name" value="DNA_Adenine_Mtase"/>
</dbReference>
<dbReference type="GO" id="GO:0008170">
    <property type="term" value="F:N-methyltransferase activity"/>
    <property type="evidence" value="ECO:0007669"/>
    <property type="project" value="InterPro"/>
</dbReference>
<evidence type="ECO:0000313" key="13">
    <source>
        <dbReference type="Proteomes" id="UP000244905"/>
    </source>
</evidence>
<evidence type="ECO:0000256" key="6">
    <source>
        <dbReference type="ARBA" id="ARBA00022747"/>
    </source>
</evidence>
<dbReference type="InterPro" id="IPR022749">
    <property type="entry name" value="D12N6_MeTrfase_N"/>
</dbReference>
<comment type="caution">
    <text evidence="12">The sequence shown here is derived from an EMBL/GenBank/DDBJ whole genome shotgun (WGS) entry which is preliminary data.</text>
</comment>
<accession>A0A2V1INP7</accession>
<dbReference type="EMBL" id="PUEC01000020">
    <property type="protein sequence ID" value="PWB01556.1"/>
    <property type="molecule type" value="Genomic_DNA"/>
</dbReference>
<evidence type="ECO:0000256" key="5">
    <source>
        <dbReference type="ARBA" id="ARBA00022691"/>
    </source>
</evidence>
<dbReference type="GO" id="GO:0032259">
    <property type="term" value="P:methylation"/>
    <property type="evidence" value="ECO:0007669"/>
    <property type="project" value="UniProtKB-KW"/>
</dbReference>